<dbReference type="Proteomes" id="UP000664203">
    <property type="component" value="Unassembled WGS sequence"/>
</dbReference>
<evidence type="ECO:0000313" key="9">
    <source>
        <dbReference type="Proteomes" id="UP000664203"/>
    </source>
</evidence>
<dbReference type="PANTHER" id="PTHR11129">
    <property type="entry name" value="PROTEIN FARNESYLTRANSFERASE ALPHA SUBUNIT/RAB GERANYLGERANYL TRANSFERASE ALPHA SUBUNIT"/>
    <property type="match status" value="1"/>
</dbReference>
<dbReference type="Gene3D" id="1.25.40.120">
    <property type="entry name" value="Protein prenylyltransferase"/>
    <property type="match status" value="1"/>
</dbReference>
<dbReference type="EMBL" id="CAJPDR010000152">
    <property type="protein sequence ID" value="CAF9922165.1"/>
    <property type="molecule type" value="Genomic_DNA"/>
</dbReference>
<dbReference type="InterPro" id="IPR024047">
    <property type="entry name" value="MM3350-like_sf"/>
</dbReference>
<dbReference type="Gene3D" id="3.10.290.30">
    <property type="entry name" value="MM3350-like"/>
    <property type="match status" value="1"/>
</dbReference>
<keyword evidence="4" id="KW-0677">Repeat</keyword>
<dbReference type="GO" id="GO:0004663">
    <property type="term" value="F:Rab geranylgeranyltransferase activity"/>
    <property type="evidence" value="ECO:0007669"/>
    <property type="project" value="UniProtKB-UniRule"/>
</dbReference>
<evidence type="ECO:0000256" key="6">
    <source>
        <dbReference type="RuleBase" id="RU367120"/>
    </source>
</evidence>
<reference evidence="8" key="1">
    <citation type="submission" date="2021-03" db="EMBL/GenBank/DDBJ databases">
        <authorList>
            <person name="Tagirdzhanova G."/>
        </authorList>
    </citation>
    <scope>NUCLEOTIDE SEQUENCE</scope>
</reference>
<dbReference type="EC" id="2.5.1.60" evidence="6"/>
<comment type="function">
    <text evidence="6">Catalyzes the transfer of a geranyl-geranyl moiety from geranyl-geranyl pyrophosphate to cysteines occuring in specific C-terminal amino acid sequences.</text>
</comment>
<comment type="caution">
    <text evidence="8">The sequence shown here is derived from an EMBL/GenBank/DDBJ whole genome shotgun (WGS) entry which is preliminary data.</text>
</comment>
<dbReference type="InterPro" id="IPR002088">
    <property type="entry name" value="Prenyl_trans_a"/>
</dbReference>
<accession>A0A8H3III7</accession>
<keyword evidence="9" id="KW-1185">Reference proteome</keyword>
<evidence type="ECO:0000256" key="4">
    <source>
        <dbReference type="ARBA" id="ARBA00022737"/>
    </source>
</evidence>
<dbReference type="OrthoDB" id="1658at2759"/>
<evidence type="ECO:0000256" key="2">
    <source>
        <dbReference type="ARBA" id="ARBA00022602"/>
    </source>
</evidence>
<name>A0A8H3III7_9LECA</name>
<proteinExistence type="inferred from homology"/>
<dbReference type="PANTHER" id="PTHR11129:SF2">
    <property type="entry name" value="GERANYLGERANYL TRANSFERASE TYPE-2 SUBUNIT ALPHA"/>
    <property type="match status" value="1"/>
</dbReference>
<evidence type="ECO:0000256" key="3">
    <source>
        <dbReference type="ARBA" id="ARBA00022679"/>
    </source>
</evidence>
<evidence type="ECO:0000313" key="8">
    <source>
        <dbReference type="EMBL" id="CAF9922165.1"/>
    </source>
</evidence>
<evidence type="ECO:0000256" key="5">
    <source>
        <dbReference type="ARBA" id="ARBA00047658"/>
    </source>
</evidence>
<sequence length="516" mass="59910">MASHGVLRGSGVQPVTDQDRRREQQKIKEYKGLVDSVNDGIREHQFTNETLELTSKLLKWNPEYYTIWNHRRLILRNQFEHESLQGPEDADILRGEAVINIISDDLAFLVPLLRKFPKCYWIWDYRLWLLEESTRLLPALQARGFWQQELALVGKMLSLDSRNFLGWGYRRTVVSVLESTALQTERSSTDLIGQEFEYTTKMINSNLSNFSAWHNRSKLIPRLLDKRKADHGARRQLLDEELALIERALWAGSEDQSLWFYHQCLMCTFEPKYAAESMVPDLTQSERLIYVRDEIVKVRAMLDGAEDCKWIYQSLINLSLLYHKLDSTWFEEASHVNDYIDELVKLDPLRAGRWNDFKSQTMMLTNATGQHFLLQVTLLKTSNPVVSRLLSAPANITFWELHEASEACFGWTRNFIGEEESDFPKFMVVKGNTFEAERVESLDVLLDLVSEGGDSDVNTDGFPSMKYVRLHEVLNNFRFRENLINYAYDESFFHVIQVLGRSVGKPSDRIVCLGGQ</sequence>
<dbReference type="SUPFAM" id="SSF48439">
    <property type="entry name" value="Protein prenylyltransferase"/>
    <property type="match status" value="1"/>
</dbReference>
<dbReference type="AlphaFoldDB" id="A0A8H3III7"/>
<dbReference type="PROSITE" id="PS51147">
    <property type="entry name" value="PFTA"/>
    <property type="match status" value="4"/>
</dbReference>
<dbReference type="GO" id="GO:0005968">
    <property type="term" value="C:Rab-protein geranylgeranyltransferase complex"/>
    <property type="evidence" value="ECO:0007669"/>
    <property type="project" value="TreeGrafter"/>
</dbReference>
<evidence type="ECO:0000256" key="1">
    <source>
        <dbReference type="ARBA" id="ARBA00006734"/>
    </source>
</evidence>
<dbReference type="GO" id="GO:0097354">
    <property type="term" value="P:prenylation"/>
    <property type="evidence" value="ECO:0007669"/>
    <property type="project" value="UniProtKB-UniRule"/>
</dbReference>
<feature type="region of interest" description="Disordered" evidence="7">
    <location>
        <begin position="1"/>
        <end position="22"/>
    </location>
</feature>
<organism evidence="8 9">
    <name type="scientific">Alectoria fallacina</name>
    <dbReference type="NCBI Taxonomy" id="1903189"/>
    <lineage>
        <taxon>Eukaryota</taxon>
        <taxon>Fungi</taxon>
        <taxon>Dikarya</taxon>
        <taxon>Ascomycota</taxon>
        <taxon>Pezizomycotina</taxon>
        <taxon>Lecanoromycetes</taxon>
        <taxon>OSLEUM clade</taxon>
        <taxon>Lecanoromycetidae</taxon>
        <taxon>Lecanorales</taxon>
        <taxon>Lecanorineae</taxon>
        <taxon>Parmeliaceae</taxon>
        <taxon>Alectoria</taxon>
    </lineage>
</organism>
<evidence type="ECO:0000256" key="7">
    <source>
        <dbReference type="SAM" id="MobiDB-lite"/>
    </source>
</evidence>
<gene>
    <name evidence="8" type="primary">BET4</name>
    <name evidence="8" type="ORF">ALECFALPRED_002038</name>
</gene>
<comment type="catalytic activity">
    <reaction evidence="5 6">
        <text>geranylgeranyl diphosphate + L-cysteinyl-[protein] = S-geranylgeranyl-L-cysteinyl-[protein] + diphosphate</text>
        <dbReference type="Rhea" id="RHEA:21240"/>
        <dbReference type="Rhea" id="RHEA-COMP:10131"/>
        <dbReference type="Rhea" id="RHEA-COMP:11537"/>
        <dbReference type="ChEBI" id="CHEBI:29950"/>
        <dbReference type="ChEBI" id="CHEBI:33019"/>
        <dbReference type="ChEBI" id="CHEBI:57533"/>
        <dbReference type="ChEBI" id="CHEBI:86021"/>
        <dbReference type="EC" id="2.5.1.60"/>
    </reaction>
</comment>
<dbReference type="Pfam" id="PF01239">
    <property type="entry name" value="PPTA"/>
    <property type="match status" value="4"/>
</dbReference>
<keyword evidence="2 6" id="KW-0637">Prenyltransferase</keyword>
<comment type="similarity">
    <text evidence="1 6">Belongs to the protein prenyltransferase subunit alpha family.</text>
</comment>
<protein>
    <recommendedName>
        <fullName evidence="6">Geranylgeranyl transferase type-2 subunit alpha</fullName>
        <ecNumber evidence="6">2.5.1.60</ecNumber>
    </recommendedName>
    <alternativeName>
        <fullName evidence="6">Geranylgeranyl transferase type II subunit alpha</fullName>
    </alternativeName>
</protein>
<keyword evidence="3 6" id="KW-0808">Transferase</keyword>